<dbReference type="SMART" id="SM00342">
    <property type="entry name" value="HTH_ARAC"/>
    <property type="match status" value="1"/>
</dbReference>
<dbReference type="GO" id="GO:0003700">
    <property type="term" value="F:DNA-binding transcription factor activity"/>
    <property type="evidence" value="ECO:0007669"/>
    <property type="project" value="InterPro"/>
</dbReference>
<dbReference type="OrthoDB" id="792101at2"/>
<evidence type="ECO:0000256" key="1">
    <source>
        <dbReference type="ARBA" id="ARBA00023015"/>
    </source>
</evidence>
<gene>
    <name evidence="5" type="ORF">AWE51_23000</name>
</gene>
<reference evidence="5 6" key="1">
    <citation type="submission" date="2016-01" db="EMBL/GenBank/DDBJ databases">
        <title>The draft genome sequence of Aquimarina sp. RZW4-3-2.</title>
        <authorList>
            <person name="Wang Y."/>
        </authorList>
    </citation>
    <scope>NUCLEOTIDE SEQUENCE [LARGE SCALE GENOMIC DNA]</scope>
    <source>
        <strain evidence="5 6">RZW4-3-2</strain>
    </source>
</reference>
<dbReference type="InterPro" id="IPR018060">
    <property type="entry name" value="HTH_AraC"/>
</dbReference>
<name>A0A163BDA1_9FLAO</name>
<dbReference type="Gene3D" id="1.10.10.60">
    <property type="entry name" value="Homeodomain-like"/>
    <property type="match status" value="2"/>
</dbReference>
<dbReference type="PANTHER" id="PTHR43280">
    <property type="entry name" value="ARAC-FAMILY TRANSCRIPTIONAL REGULATOR"/>
    <property type="match status" value="1"/>
</dbReference>
<dbReference type="SUPFAM" id="SSF51182">
    <property type="entry name" value="RmlC-like cupins"/>
    <property type="match status" value="1"/>
</dbReference>
<evidence type="ECO:0000259" key="4">
    <source>
        <dbReference type="PROSITE" id="PS01124"/>
    </source>
</evidence>
<organism evidence="5 6">
    <name type="scientific">Aquimarina aggregata</name>
    <dbReference type="NCBI Taxonomy" id="1642818"/>
    <lineage>
        <taxon>Bacteria</taxon>
        <taxon>Pseudomonadati</taxon>
        <taxon>Bacteroidota</taxon>
        <taxon>Flavobacteriia</taxon>
        <taxon>Flavobacteriales</taxon>
        <taxon>Flavobacteriaceae</taxon>
        <taxon>Aquimarina</taxon>
    </lineage>
</organism>
<accession>A0A163BDA1</accession>
<evidence type="ECO:0000256" key="2">
    <source>
        <dbReference type="ARBA" id="ARBA00023125"/>
    </source>
</evidence>
<dbReference type="RefSeq" id="WP_066312669.1">
    <property type="nucleotide sequence ID" value="NZ_LQRT01000006.1"/>
</dbReference>
<protein>
    <recommendedName>
        <fullName evidence="4">HTH araC/xylS-type domain-containing protein</fullName>
    </recommendedName>
</protein>
<keyword evidence="3" id="KW-0804">Transcription</keyword>
<dbReference type="InterPro" id="IPR009057">
    <property type="entry name" value="Homeodomain-like_sf"/>
</dbReference>
<keyword evidence="2" id="KW-0238">DNA-binding</keyword>
<keyword evidence="1" id="KW-0805">Transcription regulation</keyword>
<comment type="caution">
    <text evidence="5">The sequence shown here is derived from an EMBL/GenBank/DDBJ whole genome shotgun (WGS) entry which is preliminary data.</text>
</comment>
<dbReference type="STRING" id="1642818.AWE51_23000"/>
<dbReference type="Pfam" id="PF12833">
    <property type="entry name" value="HTH_18"/>
    <property type="match status" value="1"/>
</dbReference>
<dbReference type="InterPro" id="IPR020449">
    <property type="entry name" value="Tscrpt_reg_AraC-type_HTH"/>
</dbReference>
<dbReference type="InterPro" id="IPR011051">
    <property type="entry name" value="RmlC_Cupin_sf"/>
</dbReference>
<keyword evidence="6" id="KW-1185">Reference proteome</keyword>
<dbReference type="PANTHER" id="PTHR43280:SF27">
    <property type="entry name" value="TRANSCRIPTIONAL REGULATOR MTLR"/>
    <property type="match status" value="1"/>
</dbReference>
<dbReference type="Proteomes" id="UP000076715">
    <property type="component" value="Unassembled WGS sequence"/>
</dbReference>
<dbReference type="GO" id="GO:0043565">
    <property type="term" value="F:sequence-specific DNA binding"/>
    <property type="evidence" value="ECO:0007669"/>
    <property type="project" value="InterPro"/>
</dbReference>
<dbReference type="PRINTS" id="PR00032">
    <property type="entry name" value="HTHARAC"/>
</dbReference>
<evidence type="ECO:0000313" key="5">
    <source>
        <dbReference type="EMBL" id="KZS41275.1"/>
    </source>
</evidence>
<dbReference type="InterPro" id="IPR014710">
    <property type="entry name" value="RmlC-like_jellyroll"/>
</dbReference>
<evidence type="ECO:0000313" key="6">
    <source>
        <dbReference type="Proteomes" id="UP000076715"/>
    </source>
</evidence>
<dbReference type="AlphaFoldDB" id="A0A163BDA1"/>
<dbReference type="EMBL" id="LQRT01000006">
    <property type="protein sequence ID" value="KZS41275.1"/>
    <property type="molecule type" value="Genomic_DNA"/>
</dbReference>
<dbReference type="Gene3D" id="2.60.120.10">
    <property type="entry name" value="Jelly Rolls"/>
    <property type="match status" value="1"/>
</dbReference>
<dbReference type="SUPFAM" id="SSF46689">
    <property type="entry name" value="Homeodomain-like"/>
    <property type="match status" value="2"/>
</dbReference>
<sequence length="290" mass="34251">MKISYENIYFDQSRSLKIESYTDKSQCDIVSWHLHPEYELVFIKSGSGSLQIDSHFENYHDGLLVFLGPNIPHMPFGNSQFKNNIEVVIQFPESFIHEKLSHFPEFKTVLKFIEHSRNGVIFSSEVHKRLSSQFLKFGKQNNTERLINFMNILYQLSVCKDQSVILKTQLSLDIHKHSLERIAKVYQYINDHYNVEIRSESLAKRLGLTPNSFCRMFKTVTNRNFIDFLNEFRIKKAQEYFQHHDISIAEVMYQCGFNDPSYFSKQFKKYTGTSPSKFTKQLLIKQNRIN</sequence>
<proteinExistence type="predicted"/>
<dbReference type="PROSITE" id="PS01124">
    <property type="entry name" value="HTH_ARAC_FAMILY_2"/>
    <property type="match status" value="1"/>
</dbReference>
<evidence type="ECO:0000256" key="3">
    <source>
        <dbReference type="ARBA" id="ARBA00023163"/>
    </source>
</evidence>
<feature type="domain" description="HTH araC/xylS-type" evidence="4">
    <location>
        <begin position="183"/>
        <end position="281"/>
    </location>
</feature>